<keyword evidence="5" id="KW-0812">Transmembrane</keyword>
<sequence>MISFLCLAIPPILLLYIRSKVVGKNEHKTLENRIVEYCFALLFLNFIAISITYLVFHHSGRLQSALNDKTVFAFHYLVLVIVISIIVPMMEYFFKNHFQLNINLSETMLSIRKYDKTKLFYLYVFVLFVMNFIRIFDNSFWADEGYSISLAKMSIADMINATANDVHPPLHYFLIQLMYHIFGNKGFAYHLSGFIPYVFLLIIICSYIRKRFGMLTAFFMVTMCSLMKEAVRYNVEARMYSMGALFVLLAFLALYEIIKRNYLRDWMIFVIVSLAAAYTHYYALVAVAFFYLALIPLTYRDRGKRRRTIMAYIITVIAYLPWLSILIKSFESTADSWWLNEIPTIREAFLYLFDTKWLSILFVLAVIGYFLYETRLFSIRINETERWIDKVDTVIEIDEKRTGVSEELIWVIAGLCSIFGTCVVGLILSYTIRPFFVLRYLYPTVPVAYMLLIYCTRKMKLKKILFVLILSIVFSSSIPSYFAVLRNDIELDHATTDVLNTIKPSKTAAIFSDNKHLGLSLLPYYFPDNYGKYNENAVEDIDQNYSEIWLFWTQHLDEHKISEINKQSYSCNEIYESKFANGIYFHIYKLEKEN</sequence>
<evidence type="ECO:0000256" key="6">
    <source>
        <dbReference type="ARBA" id="ARBA00022989"/>
    </source>
</evidence>
<comment type="subcellular location">
    <subcellularLocation>
        <location evidence="1">Cell membrane</location>
        <topology evidence="1">Multi-pass membrane protein</topology>
    </subcellularLocation>
</comment>
<keyword evidence="2" id="KW-1003">Cell membrane</keyword>
<keyword evidence="6" id="KW-1133">Transmembrane helix</keyword>
<evidence type="ECO:0000256" key="7">
    <source>
        <dbReference type="ARBA" id="ARBA00023136"/>
    </source>
</evidence>
<protein>
    <submittedName>
        <fullName evidence="8">Uncharacterized protein</fullName>
    </submittedName>
</protein>
<name>A0A414J2R1_9FIRM</name>
<organism evidence="8 9">
    <name type="scientific">Blautia obeum</name>
    <dbReference type="NCBI Taxonomy" id="40520"/>
    <lineage>
        <taxon>Bacteria</taxon>
        <taxon>Bacillati</taxon>
        <taxon>Bacillota</taxon>
        <taxon>Clostridia</taxon>
        <taxon>Lachnospirales</taxon>
        <taxon>Lachnospiraceae</taxon>
        <taxon>Blautia</taxon>
    </lineage>
</organism>
<evidence type="ECO:0000256" key="5">
    <source>
        <dbReference type="ARBA" id="ARBA00022692"/>
    </source>
</evidence>
<keyword evidence="4" id="KW-0808">Transferase</keyword>
<evidence type="ECO:0000256" key="1">
    <source>
        <dbReference type="ARBA" id="ARBA00004651"/>
    </source>
</evidence>
<keyword evidence="7" id="KW-0472">Membrane</keyword>
<dbReference type="Pfam" id="PF13231">
    <property type="entry name" value="PMT_2"/>
    <property type="match status" value="1"/>
</dbReference>
<dbReference type="GO" id="GO:0016763">
    <property type="term" value="F:pentosyltransferase activity"/>
    <property type="evidence" value="ECO:0007669"/>
    <property type="project" value="TreeGrafter"/>
</dbReference>
<evidence type="ECO:0000313" key="9">
    <source>
        <dbReference type="Proteomes" id="UP000283745"/>
    </source>
</evidence>
<dbReference type="GO" id="GO:0009103">
    <property type="term" value="P:lipopolysaccharide biosynthetic process"/>
    <property type="evidence" value="ECO:0007669"/>
    <property type="project" value="UniProtKB-ARBA"/>
</dbReference>
<reference evidence="8 9" key="1">
    <citation type="submission" date="2018-08" db="EMBL/GenBank/DDBJ databases">
        <title>A genome reference for cultivated species of the human gut microbiota.</title>
        <authorList>
            <person name="Zou Y."/>
            <person name="Xue W."/>
            <person name="Luo G."/>
        </authorList>
    </citation>
    <scope>NUCLEOTIDE SEQUENCE [LARGE SCALE GENOMIC DNA]</scope>
    <source>
        <strain evidence="8 9">AM28-23</strain>
    </source>
</reference>
<evidence type="ECO:0000313" key="8">
    <source>
        <dbReference type="EMBL" id="RHE38337.1"/>
    </source>
</evidence>
<gene>
    <name evidence="8" type="ORF">DW740_13285</name>
</gene>
<keyword evidence="3" id="KW-0328">Glycosyltransferase</keyword>
<evidence type="ECO:0000256" key="4">
    <source>
        <dbReference type="ARBA" id="ARBA00022679"/>
    </source>
</evidence>
<dbReference type="PANTHER" id="PTHR33908:SF11">
    <property type="entry name" value="MEMBRANE PROTEIN"/>
    <property type="match status" value="1"/>
</dbReference>
<accession>A0A414J2R1</accession>
<dbReference type="InterPro" id="IPR050297">
    <property type="entry name" value="LipidA_mod_glycosyltrf_83"/>
</dbReference>
<dbReference type="RefSeq" id="WP_118040560.1">
    <property type="nucleotide sequence ID" value="NZ_CABJFK010000011.1"/>
</dbReference>
<dbReference type="InterPro" id="IPR038731">
    <property type="entry name" value="RgtA/B/C-like"/>
</dbReference>
<evidence type="ECO:0000256" key="3">
    <source>
        <dbReference type="ARBA" id="ARBA00022676"/>
    </source>
</evidence>
<dbReference type="Proteomes" id="UP000283745">
    <property type="component" value="Unassembled WGS sequence"/>
</dbReference>
<proteinExistence type="predicted"/>
<dbReference type="EMBL" id="QSKF01000011">
    <property type="protein sequence ID" value="RHE38337.1"/>
    <property type="molecule type" value="Genomic_DNA"/>
</dbReference>
<comment type="caution">
    <text evidence="8">The sequence shown here is derived from an EMBL/GenBank/DDBJ whole genome shotgun (WGS) entry which is preliminary data.</text>
</comment>
<dbReference type="AlphaFoldDB" id="A0A414J2R1"/>
<dbReference type="GO" id="GO:0005886">
    <property type="term" value="C:plasma membrane"/>
    <property type="evidence" value="ECO:0007669"/>
    <property type="project" value="UniProtKB-SubCell"/>
</dbReference>
<evidence type="ECO:0000256" key="2">
    <source>
        <dbReference type="ARBA" id="ARBA00022475"/>
    </source>
</evidence>
<dbReference type="PANTHER" id="PTHR33908">
    <property type="entry name" value="MANNOSYLTRANSFERASE YKCB-RELATED"/>
    <property type="match status" value="1"/>
</dbReference>